<dbReference type="AlphaFoldDB" id="A0A2P5E5I4"/>
<dbReference type="Proteomes" id="UP000237105">
    <property type="component" value="Unassembled WGS sequence"/>
</dbReference>
<dbReference type="EMBL" id="JXTB01000001">
    <property type="protein sequence ID" value="PON80807.1"/>
    <property type="molecule type" value="Genomic_DNA"/>
</dbReference>
<proteinExistence type="predicted"/>
<keyword evidence="2" id="KW-1185">Reference proteome</keyword>
<gene>
    <name evidence="1" type="ORF">PanWU01x14_003630</name>
</gene>
<comment type="caution">
    <text evidence="1">The sequence shown here is derived from an EMBL/GenBank/DDBJ whole genome shotgun (WGS) entry which is preliminary data.</text>
</comment>
<organism evidence="1 2">
    <name type="scientific">Parasponia andersonii</name>
    <name type="common">Sponia andersonii</name>
    <dbReference type="NCBI Taxonomy" id="3476"/>
    <lineage>
        <taxon>Eukaryota</taxon>
        <taxon>Viridiplantae</taxon>
        <taxon>Streptophyta</taxon>
        <taxon>Embryophyta</taxon>
        <taxon>Tracheophyta</taxon>
        <taxon>Spermatophyta</taxon>
        <taxon>Magnoliopsida</taxon>
        <taxon>eudicotyledons</taxon>
        <taxon>Gunneridae</taxon>
        <taxon>Pentapetalae</taxon>
        <taxon>rosids</taxon>
        <taxon>fabids</taxon>
        <taxon>Rosales</taxon>
        <taxon>Cannabaceae</taxon>
        <taxon>Parasponia</taxon>
    </lineage>
</organism>
<accession>A0A2P5E5I4</accession>
<reference evidence="2" key="1">
    <citation type="submission" date="2016-06" db="EMBL/GenBank/DDBJ databases">
        <title>Parallel loss of symbiosis genes in relatives of nitrogen-fixing non-legume Parasponia.</title>
        <authorList>
            <person name="Van Velzen R."/>
            <person name="Holmer R."/>
            <person name="Bu F."/>
            <person name="Rutten L."/>
            <person name="Van Zeijl A."/>
            <person name="Liu W."/>
            <person name="Santuari L."/>
            <person name="Cao Q."/>
            <person name="Sharma T."/>
            <person name="Shen D."/>
            <person name="Roswanjaya Y."/>
            <person name="Wardhani T."/>
            <person name="Kalhor M.S."/>
            <person name="Jansen J."/>
            <person name="Van den Hoogen J."/>
            <person name="Gungor B."/>
            <person name="Hartog M."/>
            <person name="Hontelez J."/>
            <person name="Verver J."/>
            <person name="Yang W.-C."/>
            <person name="Schijlen E."/>
            <person name="Repin R."/>
            <person name="Schilthuizen M."/>
            <person name="Schranz E."/>
            <person name="Heidstra R."/>
            <person name="Miyata K."/>
            <person name="Fedorova E."/>
            <person name="Kohlen W."/>
            <person name="Bisseling T."/>
            <person name="Smit S."/>
            <person name="Geurts R."/>
        </authorList>
    </citation>
    <scope>NUCLEOTIDE SEQUENCE [LARGE SCALE GENOMIC DNA]</scope>
    <source>
        <strain evidence="2">cv. WU1-14</strain>
    </source>
</reference>
<evidence type="ECO:0000313" key="2">
    <source>
        <dbReference type="Proteomes" id="UP000237105"/>
    </source>
</evidence>
<name>A0A2P5E5I4_PARAD</name>
<sequence>MEEDILAFDDEGTSSSEEYILYVDLAAHEAHKQSLLSCVDNKEEESKSITDKYIKTDGYNIAIFDLSSRLSLDKFKIAFYICNDKLDMGETLLQIGNATLLSRYMRSMRPNGHVQGEVCHILL</sequence>
<evidence type="ECO:0000313" key="1">
    <source>
        <dbReference type="EMBL" id="PON80807.1"/>
    </source>
</evidence>
<protein>
    <submittedName>
        <fullName evidence="1">Uncharacterized protein</fullName>
    </submittedName>
</protein>